<sequence length="992" mass="111866">MPLHTPYCSRCGYEGHWRHECHQFCQYCHHPLTPKHSCPQAPNAAPICKGCGRVGHRKNTCTEFGPECYRCHKKGHKMSNCPSRSNKDSTAIAPVAAVGNDVGLGLELSPPIVEIAFPDLRYTITALVKFLLSGNSTDIKVDCLPYKTVIKHVGGPEIFVGMVYDTIDPLAKSLQGKIIDIEKLDDIRQKQATGLDIWHCSNGGYLDYIRDTRSPLYWRAYVGQSENLHRRISQHTNAIRKGSVNNLHYYIIKEGAGYRYANFIRLWTIPFPGSTDRVTRSVFNNVLEKVMCLAFQSLPARTLEQVFGPPENGKYSGIGLNVVSPLFQGRELGYTVRDQAVCLLEESPDPEIKKWPSFRRSLKAQRDQDSQQSQKSVKSSFWNSMTPFDHLAALWDAIETNTELENPHLPQPEDSIWRKQEEEPIDLSSWFESVSAIILQQGNLTQADLESPFGSTRAPIGIILDHAPSCAYGDGRPNLPWGLHESGFTETNSLIWSFNLQKFTYISGTFQAAPLHIADEHMLSAHTWRLICGSQMRVILLCGHNSEKIAVPANIRLRSFILKLHDFEYQVWLDIEESRINRTFIRSPAPLGGLWATKAREACQLGTLFRFVSDITGTKLRQGFYESAVSLALIIRNWDDENNKKIEKIAPANLEPLLQAWLAKNGFETEEQIRRLEQSAGGSLRYGLLVLSLVVPRQVRSTGVRRIPDSKVKRRGTIDRKILSAVKSLYLELHPGSSTPEEYKVTGEYNAADEHAIHEAAMCGVMLDDEDSDREYTEIPEPKLAANTRIGNFKNRLCLALGCWYQGRERAPGHYSVDIQHTKIYINATRENHKGGFWVKAELSPPGVRNPNVWAQDIRDGDPGARLAFRISIKESDGQETFVQYASHKSWQSCCKANTLVDELNGDQLLEIYTRPRRFIDIDHRNTRILAAYPALKSFIGGAFTDDNGVVMSRDTAARGSEISARVSDRSWKNSSDSFREILTLTETIHVI</sequence>
<dbReference type="GO" id="GO:0003676">
    <property type="term" value="F:nucleic acid binding"/>
    <property type="evidence" value="ECO:0007669"/>
    <property type="project" value="InterPro"/>
</dbReference>
<evidence type="ECO:0000256" key="1">
    <source>
        <dbReference type="PROSITE-ProRule" id="PRU00047"/>
    </source>
</evidence>
<keyword evidence="1" id="KW-0863">Zinc-finger</keyword>
<keyword evidence="1" id="KW-0479">Metal-binding</keyword>
<proteinExistence type="predicted"/>
<dbReference type="SUPFAM" id="SSF57756">
    <property type="entry name" value="Retrovirus zinc finger-like domains"/>
    <property type="match status" value="1"/>
</dbReference>
<dbReference type="SMART" id="SM00343">
    <property type="entry name" value="ZnF_C2HC"/>
    <property type="match status" value="3"/>
</dbReference>
<feature type="domain" description="CCHC-type" evidence="2">
    <location>
        <begin position="8"/>
        <end position="21"/>
    </location>
</feature>
<dbReference type="InterPro" id="IPR036875">
    <property type="entry name" value="Znf_CCHC_sf"/>
</dbReference>
<protein>
    <recommendedName>
        <fullName evidence="2">CCHC-type domain-containing protein</fullName>
    </recommendedName>
</protein>
<evidence type="ECO:0000259" key="2">
    <source>
        <dbReference type="PROSITE" id="PS50158"/>
    </source>
</evidence>
<gene>
    <name evidence="3" type="ORF">RIB2604_00604930</name>
</gene>
<reference evidence="3 4" key="1">
    <citation type="journal article" date="2016" name="DNA Res.">
        <title>Genome sequence of Aspergillus luchuensis NBRC 4314.</title>
        <authorList>
            <person name="Yamada O."/>
            <person name="Machida M."/>
            <person name="Hosoyama A."/>
            <person name="Goto M."/>
            <person name="Takahashi T."/>
            <person name="Futagami T."/>
            <person name="Yamagata Y."/>
            <person name="Takeuchi M."/>
            <person name="Kobayashi T."/>
            <person name="Koike H."/>
            <person name="Abe K."/>
            <person name="Asai K."/>
            <person name="Arita M."/>
            <person name="Fujita N."/>
            <person name="Fukuda K."/>
            <person name="Higa K."/>
            <person name="Horikawa H."/>
            <person name="Ishikawa T."/>
            <person name="Jinno K."/>
            <person name="Kato Y."/>
            <person name="Kirimura K."/>
            <person name="Mizutani O."/>
            <person name="Nakasone K."/>
            <person name="Sano M."/>
            <person name="Shiraishi Y."/>
            <person name="Tsukahara M."/>
            <person name="Gomi K."/>
        </authorList>
    </citation>
    <scope>NUCLEOTIDE SEQUENCE [LARGE SCALE GENOMIC DNA]</scope>
    <source>
        <strain evidence="3 4">RIB 2604</strain>
    </source>
</reference>
<accession>A0A146F157</accession>
<name>A0A146F157_ASPKA</name>
<dbReference type="Proteomes" id="UP000075230">
    <property type="component" value="Unassembled WGS sequence"/>
</dbReference>
<dbReference type="PROSITE" id="PS50158">
    <property type="entry name" value="ZF_CCHC"/>
    <property type="match status" value="2"/>
</dbReference>
<dbReference type="GO" id="GO:0008270">
    <property type="term" value="F:zinc ion binding"/>
    <property type="evidence" value="ECO:0007669"/>
    <property type="project" value="UniProtKB-KW"/>
</dbReference>
<dbReference type="InterPro" id="IPR001878">
    <property type="entry name" value="Znf_CCHC"/>
</dbReference>
<feature type="domain" description="CCHC-type" evidence="2">
    <location>
        <begin position="68"/>
        <end position="83"/>
    </location>
</feature>
<evidence type="ECO:0000313" key="3">
    <source>
        <dbReference type="EMBL" id="GAT19910.1"/>
    </source>
</evidence>
<evidence type="ECO:0000313" key="4">
    <source>
        <dbReference type="Proteomes" id="UP000075230"/>
    </source>
</evidence>
<organism evidence="3 4">
    <name type="scientific">Aspergillus kawachii</name>
    <name type="common">White koji mold</name>
    <name type="synonym">Aspergillus awamori var. kawachi</name>
    <dbReference type="NCBI Taxonomy" id="1069201"/>
    <lineage>
        <taxon>Eukaryota</taxon>
        <taxon>Fungi</taxon>
        <taxon>Dikarya</taxon>
        <taxon>Ascomycota</taxon>
        <taxon>Pezizomycotina</taxon>
        <taxon>Eurotiomycetes</taxon>
        <taxon>Eurotiomycetidae</taxon>
        <taxon>Eurotiales</taxon>
        <taxon>Aspergillaceae</taxon>
        <taxon>Aspergillus</taxon>
        <taxon>Aspergillus subgen. Circumdati</taxon>
    </lineage>
</organism>
<dbReference type="Gene3D" id="4.10.60.10">
    <property type="entry name" value="Zinc finger, CCHC-type"/>
    <property type="match status" value="1"/>
</dbReference>
<keyword evidence="1" id="KW-0862">Zinc</keyword>
<comment type="caution">
    <text evidence="3">The sequence shown here is derived from an EMBL/GenBank/DDBJ whole genome shotgun (WGS) entry which is preliminary data.</text>
</comment>
<dbReference type="EMBL" id="BCWF01000006">
    <property type="protein sequence ID" value="GAT19910.1"/>
    <property type="molecule type" value="Genomic_DNA"/>
</dbReference>
<dbReference type="VEuPathDB" id="FungiDB:ASPFODRAFT_65877"/>
<reference evidence="4" key="2">
    <citation type="submission" date="2016-02" db="EMBL/GenBank/DDBJ databases">
        <title>Genome sequencing of Aspergillus luchuensis NBRC 4314.</title>
        <authorList>
            <person name="Yamada O."/>
        </authorList>
    </citation>
    <scope>NUCLEOTIDE SEQUENCE [LARGE SCALE GENOMIC DNA]</scope>
    <source>
        <strain evidence="4">RIB 2604</strain>
    </source>
</reference>
<dbReference type="AlphaFoldDB" id="A0A146F157"/>